<dbReference type="EMBL" id="QFKX01000007">
    <property type="protein sequence ID" value="PWH05050.1"/>
    <property type="molecule type" value="Genomic_DNA"/>
</dbReference>
<dbReference type="Proteomes" id="UP000245590">
    <property type="component" value="Unassembled WGS sequence"/>
</dbReference>
<keyword evidence="3" id="KW-0238">DNA-binding</keyword>
<accession>A0A2U2RGS0</accession>
<evidence type="ECO:0000259" key="5">
    <source>
        <dbReference type="PROSITE" id="PS50931"/>
    </source>
</evidence>
<organism evidence="6 7">
    <name type="scientific">Brachybacterium endophyticum</name>
    <dbReference type="NCBI Taxonomy" id="2182385"/>
    <lineage>
        <taxon>Bacteria</taxon>
        <taxon>Bacillati</taxon>
        <taxon>Actinomycetota</taxon>
        <taxon>Actinomycetes</taxon>
        <taxon>Micrococcales</taxon>
        <taxon>Dermabacteraceae</taxon>
        <taxon>Brachybacterium</taxon>
    </lineage>
</organism>
<dbReference type="FunFam" id="1.10.10.10:FF:000001">
    <property type="entry name" value="LysR family transcriptional regulator"/>
    <property type="match status" value="1"/>
</dbReference>
<dbReference type="PRINTS" id="PR00039">
    <property type="entry name" value="HTHLYSR"/>
</dbReference>
<dbReference type="PANTHER" id="PTHR30346">
    <property type="entry name" value="TRANSCRIPTIONAL DUAL REGULATOR HCAR-RELATED"/>
    <property type="match status" value="1"/>
</dbReference>
<dbReference type="SUPFAM" id="SSF46785">
    <property type="entry name" value="Winged helix' DNA-binding domain"/>
    <property type="match status" value="1"/>
</dbReference>
<dbReference type="AlphaFoldDB" id="A0A2U2RGS0"/>
<comment type="caution">
    <text evidence="6">The sequence shown here is derived from an EMBL/GenBank/DDBJ whole genome shotgun (WGS) entry which is preliminary data.</text>
</comment>
<dbReference type="SUPFAM" id="SSF53850">
    <property type="entry name" value="Periplasmic binding protein-like II"/>
    <property type="match status" value="1"/>
</dbReference>
<sequence length="291" mass="32011">MDLETRELRYFVALAEELHFGRAAERLGVSQPPLSRAIRLLESRLGVPLFVRTSRSVRLTDAGETLLVEGRRALGAVSSAARKTQRVGRGMRRLVLAIKPGGDAALLKPILDHYAETPDALPIELVFNSAERGEMVRDGRADLALLHRPQNDMAGLDWTDLRTERQVVLLPEGHRLAGLAAVSMVELEAEPHPLWPESLARSTGRPVSDLEEVLQLVQLGRMVVLLPESVRERLPVSVVWRPVTDAVPATLVLAWQESSTSPDVATFVRAATEAAARGCDGIRVNVQRTDR</sequence>
<evidence type="ECO:0000313" key="7">
    <source>
        <dbReference type="Proteomes" id="UP000245590"/>
    </source>
</evidence>
<dbReference type="GO" id="GO:0003677">
    <property type="term" value="F:DNA binding"/>
    <property type="evidence" value="ECO:0007669"/>
    <property type="project" value="UniProtKB-KW"/>
</dbReference>
<proteinExistence type="inferred from homology"/>
<keyword evidence="7" id="KW-1185">Reference proteome</keyword>
<dbReference type="InterPro" id="IPR036388">
    <property type="entry name" value="WH-like_DNA-bd_sf"/>
</dbReference>
<dbReference type="RefSeq" id="WP_109276790.1">
    <property type="nucleotide sequence ID" value="NZ_QFKX01000007.1"/>
</dbReference>
<dbReference type="PANTHER" id="PTHR30346:SF0">
    <property type="entry name" value="HCA OPERON TRANSCRIPTIONAL ACTIVATOR HCAR"/>
    <property type="match status" value="1"/>
</dbReference>
<evidence type="ECO:0000313" key="6">
    <source>
        <dbReference type="EMBL" id="PWH05050.1"/>
    </source>
</evidence>
<keyword evidence="4" id="KW-0804">Transcription</keyword>
<dbReference type="Gene3D" id="1.10.10.10">
    <property type="entry name" value="Winged helix-like DNA-binding domain superfamily/Winged helix DNA-binding domain"/>
    <property type="match status" value="1"/>
</dbReference>
<keyword evidence="2" id="KW-0805">Transcription regulation</keyword>
<evidence type="ECO:0000256" key="2">
    <source>
        <dbReference type="ARBA" id="ARBA00023015"/>
    </source>
</evidence>
<evidence type="ECO:0000256" key="4">
    <source>
        <dbReference type="ARBA" id="ARBA00023163"/>
    </source>
</evidence>
<dbReference type="InterPro" id="IPR005119">
    <property type="entry name" value="LysR_subst-bd"/>
</dbReference>
<dbReference type="Gene3D" id="3.40.190.10">
    <property type="entry name" value="Periplasmic binding protein-like II"/>
    <property type="match status" value="2"/>
</dbReference>
<reference evidence="6 7" key="1">
    <citation type="submission" date="2018-05" db="EMBL/GenBank/DDBJ databases">
        <title>Brachybacterium sp. M1HQ-2T, whole genome shotgun sequence.</title>
        <authorList>
            <person name="Tuo L."/>
        </authorList>
    </citation>
    <scope>NUCLEOTIDE SEQUENCE [LARGE SCALE GENOMIC DNA]</scope>
    <source>
        <strain evidence="6 7">M1HQ-2</strain>
    </source>
</reference>
<name>A0A2U2RGS0_9MICO</name>
<comment type="similarity">
    <text evidence="1">Belongs to the LysR transcriptional regulatory family.</text>
</comment>
<dbReference type="GO" id="GO:0003700">
    <property type="term" value="F:DNA-binding transcription factor activity"/>
    <property type="evidence" value="ECO:0007669"/>
    <property type="project" value="InterPro"/>
</dbReference>
<evidence type="ECO:0000256" key="3">
    <source>
        <dbReference type="ARBA" id="ARBA00023125"/>
    </source>
</evidence>
<gene>
    <name evidence="6" type="ORF">DEO23_14715</name>
</gene>
<dbReference type="Pfam" id="PF00126">
    <property type="entry name" value="HTH_1"/>
    <property type="match status" value="1"/>
</dbReference>
<dbReference type="PROSITE" id="PS50931">
    <property type="entry name" value="HTH_LYSR"/>
    <property type="match status" value="1"/>
</dbReference>
<feature type="domain" description="HTH lysR-type" evidence="5">
    <location>
        <begin position="1"/>
        <end position="60"/>
    </location>
</feature>
<evidence type="ECO:0000256" key="1">
    <source>
        <dbReference type="ARBA" id="ARBA00009437"/>
    </source>
</evidence>
<dbReference type="InterPro" id="IPR036390">
    <property type="entry name" value="WH_DNA-bd_sf"/>
</dbReference>
<protein>
    <submittedName>
        <fullName evidence="6">LysR family transcriptional regulator</fullName>
    </submittedName>
</protein>
<dbReference type="GO" id="GO:0032993">
    <property type="term" value="C:protein-DNA complex"/>
    <property type="evidence" value="ECO:0007669"/>
    <property type="project" value="TreeGrafter"/>
</dbReference>
<dbReference type="InterPro" id="IPR000847">
    <property type="entry name" value="LysR_HTH_N"/>
</dbReference>
<dbReference type="OrthoDB" id="3636008at2"/>
<dbReference type="Pfam" id="PF03466">
    <property type="entry name" value="LysR_substrate"/>
    <property type="match status" value="1"/>
</dbReference>